<proteinExistence type="predicted"/>
<dbReference type="eggNOG" id="ENOG502ZB84">
    <property type="taxonomic scope" value="Bacteria"/>
</dbReference>
<organism evidence="2">
    <name type="scientific">Rhodopseudomonas palustris (strain ATCC BAA-98 / CGA009)</name>
    <dbReference type="NCBI Taxonomy" id="258594"/>
    <lineage>
        <taxon>Bacteria</taxon>
        <taxon>Pseudomonadati</taxon>
        <taxon>Pseudomonadota</taxon>
        <taxon>Alphaproteobacteria</taxon>
        <taxon>Hyphomicrobiales</taxon>
        <taxon>Nitrobacteraceae</taxon>
        <taxon>Rhodopseudomonas</taxon>
    </lineage>
</organism>
<dbReference type="AlphaFoldDB" id="Q6N506"/>
<evidence type="ECO:0000313" key="2">
    <source>
        <dbReference type="EMBL" id="CAE28618.1"/>
    </source>
</evidence>
<reference evidence="2" key="1">
    <citation type="journal article" date="2004" name="Nat. Biotechnol.">
        <title>Complete genome sequence of the metabolically versatile photosynthetic bacterium Rhodopseudomonas palustris.</title>
        <authorList>
            <person name="Larimer F.W."/>
            <person name="Chain P."/>
            <person name="Hauser L."/>
            <person name="Lamerdin J."/>
            <person name="Malfatti S."/>
            <person name="Do L."/>
            <person name="Land M.L."/>
            <person name="Pelletier D.A."/>
            <person name="Beatty J.T."/>
            <person name="Lang A.S."/>
            <person name="Tabita F.R."/>
            <person name="Gibson J.L."/>
            <person name="Hanson T.E."/>
            <person name="Bobst C."/>
            <person name="Torres J.L."/>
            <person name="Peres C."/>
            <person name="Harrison F.H."/>
            <person name="Gibson J."/>
            <person name="Harwood C.S."/>
        </authorList>
    </citation>
    <scope>NUCLEOTIDE SEQUENCE [LARGE SCALE GENOMIC DNA]</scope>
    <source>
        <strain evidence="2">CGA009</strain>
    </source>
</reference>
<accession>Q6N506</accession>
<dbReference type="HOGENOM" id="CLU_090654_0_0_5"/>
<sequence>MAARQSPFAAIAPPVRPTAAGAACDLSRRDRCCDKSATLFRNIVGNSDRFGRRGEVLTKRLRQRGNAGPEPEKRVKAMTAVATAELIGIDPLKISNRYTAAQALGIVRDGIITGEGPTTRGRVHFSRTLDAADTGWCMRILTDAAVDSQPISRAEAEALFEINDAAAERVDGGRFDDLFAKAVAHHAAAASGLPVPARSVALSPDVAIETWAPTQAVGVNTEVLEWISRQMRGTRRSNHTLMRLVATLVGVATLPLITQVPQIFDLGV</sequence>
<feature type="transmembrane region" description="Helical" evidence="1">
    <location>
        <begin position="241"/>
        <end position="264"/>
    </location>
</feature>
<name>Q6N506_RHOPA</name>
<dbReference type="EMBL" id="BX572603">
    <property type="protein sequence ID" value="CAE28618.1"/>
    <property type="molecule type" value="Genomic_DNA"/>
</dbReference>
<keyword evidence="1" id="KW-0812">Transmembrane</keyword>
<keyword evidence="1" id="KW-1133">Transmembrane helix</keyword>
<keyword evidence="1" id="KW-0472">Membrane</keyword>
<evidence type="ECO:0000256" key="1">
    <source>
        <dbReference type="SAM" id="Phobius"/>
    </source>
</evidence>
<dbReference type="STRING" id="258594.RPA3177"/>
<protein>
    <submittedName>
        <fullName evidence="2">Uncharacterized protein</fullName>
    </submittedName>
</protein>
<gene>
    <name evidence="2" type="ordered locus">RPA3177</name>
</gene>